<evidence type="ECO:0000256" key="1">
    <source>
        <dbReference type="SAM" id="Phobius"/>
    </source>
</evidence>
<dbReference type="InterPro" id="IPR020846">
    <property type="entry name" value="MFS_dom"/>
</dbReference>
<evidence type="ECO:0000313" key="3">
    <source>
        <dbReference type="EMBL" id="ASJ02919.1"/>
    </source>
</evidence>
<dbReference type="Gene3D" id="1.20.1250.20">
    <property type="entry name" value="MFS general substrate transporter like domains"/>
    <property type="match status" value="1"/>
</dbReference>
<feature type="domain" description="Major facilitator superfamily (MFS) profile" evidence="2">
    <location>
        <begin position="8"/>
        <end position="384"/>
    </location>
</feature>
<feature type="transmembrane region" description="Helical" evidence="1">
    <location>
        <begin position="244"/>
        <end position="262"/>
    </location>
</feature>
<dbReference type="Proteomes" id="UP000250179">
    <property type="component" value="Chromosome"/>
</dbReference>
<feature type="transmembrane region" description="Helical" evidence="1">
    <location>
        <begin position="293"/>
        <end position="313"/>
    </location>
</feature>
<protein>
    <submittedName>
        <fullName evidence="3">MFS transporter</fullName>
    </submittedName>
</protein>
<sequence>MERGERGLKWGYTATALVSSLSSATLGPYLSLWLKAIGLSFSEIGLVQSVSELTQLLTDFPTGGFADRYGRVKTYSAGSILFGLGLTTIALSDGLKPALLGAGLSGLGSALISGTMVPWLYDALGDRKAVKEVLGRIKELSGPVRFIGGFLSGYLASFAPNVPVLTAGLLSITSAVLAVLLLPDNRGKVELGYLGILRNGLSEVLRNRALHLLLASSFLLSFTARAFFTFWMILLEKRGLPTKYIGPLFALMLLSTSVGAVASRRLEATPSVLGALTALLGAEILLLGISSNLWAGIALLFAVEVTLGARGPLMSVLRNDFIPSGTRSTVNSTLSTTASAFMAIANFVVGSLAESFTLGWAYVLAGLLGLLSAFPILGLTFLKAPDEGENIHEKQRRMI</sequence>
<dbReference type="PANTHER" id="PTHR23530">
    <property type="entry name" value="TRANSPORT PROTEIN-RELATED"/>
    <property type="match status" value="1"/>
</dbReference>
<organism evidence="3 4">
    <name type="scientific">Thermococcus profundus</name>
    <dbReference type="NCBI Taxonomy" id="49899"/>
    <lineage>
        <taxon>Archaea</taxon>
        <taxon>Methanobacteriati</taxon>
        <taxon>Methanobacteriota</taxon>
        <taxon>Thermococci</taxon>
        <taxon>Thermococcales</taxon>
        <taxon>Thermococcaceae</taxon>
        <taxon>Thermococcus</taxon>
    </lineage>
</organism>
<proteinExistence type="predicted"/>
<feature type="transmembrane region" description="Helical" evidence="1">
    <location>
        <begin position="334"/>
        <end position="353"/>
    </location>
</feature>
<feature type="transmembrane region" description="Helical" evidence="1">
    <location>
        <begin position="212"/>
        <end position="232"/>
    </location>
</feature>
<dbReference type="EMBL" id="CP014862">
    <property type="protein sequence ID" value="ASJ02919.1"/>
    <property type="molecule type" value="Genomic_DNA"/>
</dbReference>
<feature type="transmembrane region" description="Helical" evidence="1">
    <location>
        <begin position="74"/>
        <end position="92"/>
    </location>
</feature>
<dbReference type="GO" id="GO:0022857">
    <property type="term" value="F:transmembrane transporter activity"/>
    <property type="evidence" value="ECO:0007669"/>
    <property type="project" value="InterPro"/>
</dbReference>
<dbReference type="OrthoDB" id="85689at2157"/>
<dbReference type="SUPFAM" id="SSF103473">
    <property type="entry name" value="MFS general substrate transporter"/>
    <property type="match status" value="1"/>
</dbReference>
<accession>A0A2Z2MBQ1</accession>
<keyword evidence="1" id="KW-0812">Transmembrane</keyword>
<dbReference type="PROSITE" id="PS50850">
    <property type="entry name" value="MFS"/>
    <property type="match status" value="1"/>
</dbReference>
<feature type="transmembrane region" description="Helical" evidence="1">
    <location>
        <begin position="359"/>
        <end position="382"/>
    </location>
</feature>
<feature type="transmembrane region" description="Helical" evidence="1">
    <location>
        <begin position="165"/>
        <end position="182"/>
    </location>
</feature>
<keyword evidence="4" id="KW-1185">Reference proteome</keyword>
<name>A0A2Z2MBQ1_THEPR</name>
<feature type="transmembrane region" description="Helical" evidence="1">
    <location>
        <begin position="98"/>
        <end position="121"/>
    </location>
</feature>
<gene>
    <name evidence="3" type="ORF">A3L09_06435</name>
</gene>
<dbReference type="InterPro" id="IPR011701">
    <property type="entry name" value="MFS"/>
</dbReference>
<evidence type="ECO:0000313" key="4">
    <source>
        <dbReference type="Proteomes" id="UP000250179"/>
    </source>
</evidence>
<dbReference type="AlphaFoldDB" id="A0A2Z2MBQ1"/>
<dbReference type="InterPro" id="IPR053160">
    <property type="entry name" value="MFS_DHA3_Transporter"/>
</dbReference>
<keyword evidence="1" id="KW-1133">Transmembrane helix</keyword>
<keyword evidence="1" id="KW-0472">Membrane</keyword>
<evidence type="ECO:0000259" key="2">
    <source>
        <dbReference type="PROSITE" id="PS50850"/>
    </source>
</evidence>
<dbReference type="PANTHER" id="PTHR23530:SF1">
    <property type="entry name" value="PERMEASE, MAJOR FACILITATOR SUPERFAMILY-RELATED"/>
    <property type="match status" value="1"/>
</dbReference>
<reference evidence="3 4" key="1">
    <citation type="submission" date="2016-03" db="EMBL/GenBank/DDBJ databases">
        <title>Complete genome sequence of Thermococcus profundus strain DT5432.</title>
        <authorList>
            <person name="Oger P.M."/>
        </authorList>
    </citation>
    <scope>NUCLEOTIDE SEQUENCE [LARGE SCALE GENOMIC DNA]</scope>
    <source>
        <strain evidence="3 4">DT 5432</strain>
    </source>
</reference>
<dbReference type="InterPro" id="IPR036259">
    <property type="entry name" value="MFS_trans_sf"/>
</dbReference>
<feature type="transmembrane region" description="Helical" evidence="1">
    <location>
        <begin position="269"/>
        <end position="287"/>
    </location>
</feature>
<dbReference type="KEGG" id="tprf:A3L09_06435"/>
<dbReference type="Pfam" id="PF07690">
    <property type="entry name" value="MFS_1"/>
    <property type="match status" value="1"/>
</dbReference>